<dbReference type="GO" id="GO:0016491">
    <property type="term" value="F:oxidoreductase activity"/>
    <property type="evidence" value="ECO:0007669"/>
    <property type="project" value="UniProtKB-KW"/>
</dbReference>
<evidence type="ECO:0000256" key="5">
    <source>
        <dbReference type="RuleBase" id="RU003682"/>
    </source>
</evidence>
<dbReference type="Proteomes" id="UP000316621">
    <property type="component" value="Chromosome 7"/>
</dbReference>
<organism evidence="7 8">
    <name type="scientific">Papaver somniferum</name>
    <name type="common">Opium poppy</name>
    <dbReference type="NCBI Taxonomy" id="3469"/>
    <lineage>
        <taxon>Eukaryota</taxon>
        <taxon>Viridiplantae</taxon>
        <taxon>Streptophyta</taxon>
        <taxon>Embryophyta</taxon>
        <taxon>Tracheophyta</taxon>
        <taxon>Spermatophyta</taxon>
        <taxon>Magnoliopsida</taxon>
        <taxon>Ranunculales</taxon>
        <taxon>Papaveraceae</taxon>
        <taxon>Papaveroideae</taxon>
        <taxon>Papaver</taxon>
    </lineage>
</organism>
<dbReference type="InterPro" id="IPR044861">
    <property type="entry name" value="IPNS-like_FE2OG_OXY"/>
</dbReference>
<dbReference type="Gramene" id="RZC71605">
    <property type="protein sequence ID" value="RZC71605"/>
    <property type="gene ID" value="C5167_034793"/>
</dbReference>
<dbReference type="SUPFAM" id="SSF51197">
    <property type="entry name" value="Clavaminate synthase-like"/>
    <property type="match status" value="1"/>
</dbReference>
<dbReference type="PROSITE" id="PS51471">
    <property type="entry name" value="FE2OG_OXY"/>
    <property type="match status" value="1"/>
</dbReference>
<evidence type="ECO:0000256" key="4">
    <source>
        <dbReference type="ARBA" id="ARBA00057022"/>
    </source>
</evidence>
<dbReference type="InterPro" id="IPR005123">
    <property type="entry name" value="Oxoglu/Fe-dep_dioxygenase_dom"/>
</dbReference>
<sequence length="315" mass="35540">MVSKTLNNKLPVIDFAGDDNFNPGTDYWLSVRAKVCQALEEYGCFEAVYGNKVSLELHNEMFEAIKELFDLPLETKILNTSPKPYYGYAAEASVRPLLEGMGIDDAPILEQVSSFTNLMWPEGNPSFCETVHSFTTRVTELEQTVTRMVFENYGVEKYYDSHIESMNYLLRVMKYRKCEASESNLGATPHTDKSYITVLHQNQVHGLEVQTKSGDWIKVTPTAGSFIVMTGDAFLAWSNGRLQCPIHRVVMEGDCTRYSVGLFAFSHALVEVPKELVDEEHPLKFKPFSQIGLTNFMMTEEGQKAESTVKAYCGI</sequence>
<keyword evidence="2 5" id="KW-0560">Oxidoreductase</keyword>
<protein>
    <recommendedName>
        <fullName evidence="6">Fe2OG dioxygenase domain-containing protein</fullName>
    </recommendedName>
</protein>
<dbReference type="Pfam" id="PF14226">
    <property type="entry name" value="DIOX_N"/>
    <property type="match status" value="1"/>
</dbReference>
<evidence type="ECO:0000259" key="6">
    <source>
        <dbReference type="PROSITE" id="PS51471"/>
    </source>
</evidence>
<dbReference type="PANTHER" id="PTHR47990">
    <property type="entry name" value="2-OXOGLUTARATE (2OG) AND FE(II)-DEPENDENT OXYGENASE SUPERFAMILY PROTEIN-RELATED"/>
    <property type="match status" value="1"/>
</dbReference>
<comment type="function">
    <text evidence="4">Probable 2-oxoglutarate-dependent dioxygenase that may be involved in glucosinolates biosynthesis. May play a role in the production of aliphatic glucosinolates.</text>
</comment>
<accession>A0A4Y7KI87</accession>
<dbReference type="Pfam" id="PF03171">
    <property type="entry name" value="2OG-FeII_Oxy"/>
    <property type="match status" value="1"/>
</dbReference>
<proteinExistence type="inferred from homology"/>
<dbReference type="Gene3D" id="2.60.120.330">
    <property type="entry name" value="B-lactam Antibiotic, Isopenicillin N Synthase, Chain"/>
    <property type="match status" value="1"/>
</dbReference>
<dbReference type="InterPro" id="IPR050231">
    <property type="entry name" value="Iron_ascorbate_oxido_reductase"/>
</dbReference>
<keyword evidence="3 5" id="KW-0408">Iron</keyword>
<reference evidence="7 8" key="1">
    <citation type="journal article" date="2018" name="Science">
        <title>The opium poppy genome and morphinan production.</title>
        <authorList>
            <person name="Guo L."/>
            <person name="Winzer T."/>
            <person name="Yang X."/>
            <person name="Li Y."/>
            <person name="Ning Z."/>
            <person name="He Z."/>
            <person name="Teodor R."/>
            <person name="Lu Y."/>
            <person name="Bowser T.A."/>
            <person name="Graham I.A."/>
            <person name="Ye K."/>
        </authorList>
    </citation>
    <scope>NUCLEOTIDE SEQUENCE [LARGE SCALE GENOMIC DNA]</scope>
    <source>
        <strain evidence="8">cv. HN1</strain>
        <tissue evidence="7">Leaves</tissue>
    </source>
</reference>
<dbReference type="STRING" id="3469.A0A4Y7KI87"/>
<keyword evidence="8" id="KW-1185">Reference proteome</keyword>
<evidence type="ECO:0000256" key="2">
    <source>
        <dbReference type="ARBA" id="ARBA00023002"/>
    </source>
</evidence>
<comment type="similarity">
    <text evidence="5">Belongs to the iron/ascorbate-dependent oxidoreductase family.</text>
</comment>
<evidence type="ECO:0000256" key="1">
    <source>
        <dbReference type="ARBA" id="ARBA00022723"/>
    </source>
</evidence>
<gene>
    <name evidence="7" type="ORF">C5167_034793</name>
</gene>
<evidence type="ECO:0000256" key="3">
    <source>
        <dbReference type="ARBA" id="ARBA00023004"/>
    </source>
</evidence>
<dbReference type="InterPro" id="IPR026992">
    <property type="entry name" value="DIOX_N"/>
</dbReference>
<dbReference type="InterPro" id="IPR027443">
    <property type="entry name" value="IPNS-like_sf"/>
</dbReference>
<dbReference type="OrthoDB" id="288590at2759"/>
<dbReference type="FunFam" id="2.60.120.330:FF:000022">
    <property type="entry name" value="Probable 2-oxoglutarate-dependent dioxygenase AOP1.2"/>
    <property type="match status" value="1"/>
</dbReference>
<feature type="domain" description="Fe2OG dioxygenase" evidence="6">
    <location>
        <begin position="165"/>
        <end position="266"/>
    </location>
</feature>
<dbReference type="EMBL" id="CM010721">
    <property type="protein sequence ID" value="RZC71605.1"/>
    <property type="molecule type" value="Genomic_DNA"/>
</dbReference>
<evidence type="ECO:0000313" key="7">
    <source>
        <dbReference type="EMBL" id="RZC71605.1"/>
    </source>
</evidence>
<dbReference type="GO" id="GO:0046872">
    <property type="term" value="F:metal ion binding"/>
    <property type="evidence" value="ECO:0007669"/>
    <property type="project" value="UniProtKB-KW"/>
</dbReference>
<keyword evidence="1 5" id="KW-0479">Metal-binding</keyword>
<dbReference type="OMA" id="VHAVTHK"/>
<dbReference type="AlphaFoldDB" id="A0A4Y7KI87"/>
<dbReference type="PRINTS" id="PR00682">
    <property type="entry name" value="IPNSYNTHASE"/>
</dbReference>
<name>A0A4Y7KI87_PAPSO</name>
<evidence type="ECO:0000313" key="8">
    <source>
        <dbReference type="Proteomes" id="UP000316621"/>
    </source>
</evidence>